<dbReference type="SUPFAM" id="SSF56645">
    <property type="entry name" value="Acyl-CoA dehydrogenase NM domain-like"/>
    <property type="match status" value="1"/>
</dbReference>
<evidence type="ECO:0000313" key="2">
    <source>
        <dbReference type="Proteomes" id="UP000254304"/>
    </source>
</evidence>
<reference evidence="1 2" key="1">
    <citation type="submission" date="2018-06" db="EMBL/GenBank/DDBJ databases">
        <authorList>
            <consortium name="Pathogen Informatics"/>
            <person name="Doyle S."/>
        </authorList>
    </citation>
    <scope>NUCLEOTIDE SEQUENCE [LARGE SCALE GENOMIC DNA]</scope>
    <source>
        <strain evidence="1 2">NCTC12157</strain>
    </source>
</reference>
<accession>A0A377NEL1</accession>
<dbReference type="Proteomes" id="UP000254304">
    <property type="component" value="Unassembled WGS sequence"/>
</dbReference>
<name>A0A377NEL1_9GAMM</name>
<dbReference type="GO" id="GO:0050660">
    <property type="term" value="F:flavin adenine dinucleotide binding"/>
    <property type="evidence" value="ECO:0007669"/>
    <property type="project" value="InterPro"/>
</dbReference>
<protein>
    <submittedName>
        <fullName evidence="1">Uncharacterized protein</fullName>
    </submittedName>
</protein>
<dbReference type="GO" id="GO:0016627">
    <property type="term" value="F:oxidoreductase activity, acting on the CH-CH group of donors"/>
    <property type="evidence" value="ECO:0007669"/>
    <property type="project" value="InterPro"/>
</dbReference>
<gene>
    <name evidence="1" type="ORF">NCTC12157_03706</name>
</gene>
<evidence type="ECO:0000313" key="1">
    <source>
        <dbReference type="EMBL" id="STQ45951.1"/>
    </source>
</evidence>
<dbReference type="EMBL" id="UGGO01000001">
    <property type="protein sequence ID" value="STQ45951.1"/>
    <property type="molecule type" value="Genomic_DNA"/>
</dbReference>
<organism evidence="1 2">
    <name type="scientific">Ewingella americana</name>
    <dbReference type="NCBI Taxonomy" id="41202"/>
    <lineage>
        <taxon>Bacteria</taxon>
        <taxon>Pseudomonadati</taxon>
        <taxon>Pseudomonadota</taxon>
        <taxon>Gammaproteobacteria</taxon>
        <taxon>Enterobacterales</taxon>
        <taxon>Yersiniaceae</taxon>
        <taxon>Ewingella</taxon>
    </lineage>
</organism>
<proteinExistence type="predicted"/>
<dbReference type="Gene3D" id="1.10.540.10">
    <property type="entry name" value="Acyl-CoA dehydrogenase/oxidase, N-terminal domain"/>
    <property type="match status" value="1"/>
</dbReference>
<sequence>MSESYTPEYLALAERFRPVFARIAEGVVERENSRTLPLEPLRWLKEAGFGTVRIPVADGGLGATLPSCSCCSPSWPRRIPTCRRRCVPTSRLSKTG</sequence>
<dbReference type="InterPro" id="IPR037069">
    <property type="entry name" value="AcylCoA_DH/ox_N_sf"/>
</dbReference>
<dbReference type="InterPro" id="IPR009100">
    <property type="entry name" value="AcylCoA_DH/oxidase_NM_dom_sf"/>
</dbReference>
<dbReference type="AlphaFoldDB" id="A0A377NEL1"/>